<name>A0A0F9J566_9ZZZZ</name>
<dbReference type="AlphaFoldDB" id="A0A0F9J566"/>
<evidence type="ECO:0008006" key="2">
    <source>
        <dbReference type="Google" id="ProtNLM"/>
    </source>
</evidence>
<sequence>MKTYCINLDSRPRKWKRVQKEAAKVDIKLERFSGIKTDYGHIGCTNSHKAILDKAKGNGIFMIIEDDFKICVESPKAMLALAMSQLPDDWDMLYLGATLSKSLDIFSSNLYRLQGGLAAHAIIYNNQNGVIDYILKSQTGPILDKFYRDVVQKKFNCFITFPMMATQRAGRSDILNKRTSYKNIERFYKKHVTDHHYYIGHHPFRL</sequence>
<protein>
    <recommendedName>
        <fullName evidence="2">Glycosyltransferase family 25 (LPS biosynthesis protein)</fullName>
    </recommendedName>
</protein>
<accession>A0A0F9J566</accession>
<dbReference type="EMBL" id="LAZR01010819">
    <property type="protein sequence ID" value="KKM64874.1"/>
    <property type="molecule type" value="Genomic_DNA"/>
</dbReference>
<organism evidence="1">
    <name type="scientific">marine sediment metagenome</name>
    <dbReference type="NCBI Taxonomy" id="412755"/>
    <lineage>
        <taxon>unclassified sequences</taxon>
        <taxon>metagenomes</taxon>
        <taxon>ecological metagenomes</taxon>
    </lineage>
</organism>
<evidence type="ECO:0000313" key="1">
    <source>
        <dbReference type="EMBL" id="KKM64874.1"/>
    </source>
</evidence>
<gene>
    <name evidence="1" type="ORF">LCGC14_1496970</name>
</gene>
<comment type="caution">
    <text evidence="1">The sequence shown here is derived from an EMBL/GenBank/DDBJ whole genome shotgun (WGS) entry which is preliminary data.</text>
</comment>
<proteinExistence type="predicted"/>
<reference evidence="1" key="1">
    <citation type="journal article" date="2015" name="Nature">
        <title>Complex archaea that bridge the gap between prokaryotes and eukaryotes.</title>
        <authorList>
            <person name="Spang A."/>
            <person name="Saw J.H."/>
            <person name="Jorgensen S.L."/>
            <person name="Zaremba-Niedzwiedzka K."/>
            <person name="Martijn J."/>
            <person name="Lind A.E."/>
            <person name="van Eijk R."/>
            <person name="Schleper C."/>
            <person name="Guy L."/>
            <person name="Ettema T.J."/>
        </authorList>
    </citation>
    <scope>NUCLEOTIDE SEQUENCE</scope>
</reference>